<sequence>MTRLIQLTGLGTLMLISISLVAASEMTISIDNYSVKPGNTVTAPIRINDTVMLGGGVINFTYDPTVVHVTDVLHGDLCFSFKYKINNGSGWMCANALDVDGLSGNVTFAYIDLTAVGDDGDTSPLNIASANIFDTGYVTMAYTVNNGSFTILSRDLVVTKKSPNRGSVWGIRPTTSHIPWQTPALVTQAQAQP</sequence>
<organism evidence="1 2">
    <name type="scientific">Candidatus Methanogaster sp</name>
    <dbReference type="NCBI Taxonomy" id="3386292"/>
    <lineage>
        <taxon>Archaea</taxon>
        <taxon>Methanobacteriati</taxon>
        <taxon>Methanobacteriota</taxon>
        <taxon>Stenosarchaea group</taxon>
        <taxon>Methanomicrobia</taxon>
        <taxon>Methanosarcinales</taxon>
        <taxon>ANME-2 cluster</taxon>
        <taxon>Candidatus Methanogasteraceae</taxon>
        <taxon>Candidatus Methanogaster</taxon>
    </lineage>
</organism>
<dbReference type="EMBL" id="PQXF01000014">
    <property type="protein sequence ID" value="PXF60557.1"/>
    <property type="molecule type" value="Genomic_DNA"/>
</dbReference>
<accession>A0AC61L2I9</accession>
<gene>
    <name evidence="1" type="ORF">C4B59_08510</name>
</gene>
<evidence type="ECO:0000313" key="1">
    <source>
        <dbReference type="EMBL" id="PXF60557.1"/>
    </source>
</evidence>
<protein>
    <submittedName>
        <fullName evidence="1">Uncharacterized protein</fullName>
    </submittedName>
</protein>
<proteinExistence type="predicted"/>
<name>A0AC61L2I9_9EURY</name>
<reference evidence="1" key="1">
    <citation type="submission" date="2018-01" db="EMBL/GenBank/DDBJ databases">
        <authorList>
            <person name="Krukenberg V."/>
        </authorList>
    </citation>
    <scope>NUCLEOTIDE SEQUENCE</scope>
    <source>
        <strain evidence="1">E20ANME2</strain>
    </source>
</reference>
<comment type="caution">
    <text evidence="1">The sequence shown here is derived from an EMBL/GenBank/DDBJ whole genome shotgun (WGS) entry which is preliminary data.</text>
</comment>
<evidence type="ECO:0000313" key="2">
    <source>
        <dbReference type="Proteomes" id="UP000248329"/>
    </source>
</evidence>
<dbReference type="Proteomes" id="UP000248329">
    <property type="component" value="Unassembled WGS sequence"/>
</dbReference>